<accession>A0A914S1E9</accession>
<sequence length="160" mass="17529">MMVFVLFIAAPLRVQIDPPKNLQVPRGGRAQWYCHIVGHSLRTKIIVWLLVLIISGHLYMGAQSVFAFGSILASVVPFLRVISRLYVEKRANTPIVSPPSQSVDVGVPARFECSVPGNDDAELHWRREDGSSLGYGVTDEHGVLTFTNASVSNDQVAISS</sequence>
<keyword evidence="4" id="KW-1185">Reference proteome</keyword>
<keyword evidence="1" id="KW-0472">Membrane</keyword>
<feature type="domain" description="Ig-like" evidence="3">
    <location>
        <begin position="94"/>
        <end position="160"/>
    </location>
</feature>
<keyword evidence="1" id="KW-1133">Transmembrane helix</keyword>
<evidence type="ECO:0000313" key="5">
    <source>
        <dbReference type="WBParaSite" id="PEQ_0001096901-mRNA-1"/>
    </source>
</evidence>
<name>A0A914S1E9_PAREQ</name>
<organism evidence="4 5">
    <name type="scientific">Parascaris equorum</name>
    <name type="common">Equine roundworm</name>
    <dbReference type="NCBI Taxonomy" id="6256"/>
    <lineage>
        <taxon>Eukaryota</taxon>
        <taxon>Metazoa</taxon>
        <taxon>Ecdysozoa</taxon>
        <taxon>Nematoda</taxon>
        <taxon>Chromadorea</taxon>
        <taxon>Rhabditida</taxon>
        <taxon>Spirurina</taxon>
        <taxon>Ascaridomorpha</taxon>
        <taxon>Ascaridoidea</taxon>
        <taxon>Ascarididae</taxon>
        <taxon>Parascaris</taxon>
    </lineage>
</organism>
<feature type="chain" id="PRO_5037294893" evidence="2">
    <location>
        <begin position="17"/>
        <end position="160"/>
    </location>
</feature>
<dbReference type="InterPro" id="IPR036179">
    <property type="entry name" value="Ig-like_dom_sf"/>
</dbReference>
<dbReference type="PROSITE" id="PS50835">
    <property type="entry name" value="IG_LIKE"/>
    <property type="match status" value="1"/>
</dbReference>
<dbReference type="Gene3D" id="2.60.40.10">
    <property type="entry name" value="Immunoglobulins"/>
    <property type="match status" value="1"/>
</dbReference>
<proteinExistence type="predicted"/>
<reference evidence="5" key="1">
    <citation type="submission" date="2022-11" db="UniProtKB">
        <authorList>
            <consortium name="WormBaseParasite"/>
        </authorList>
    </citation>
    <scope>IDENTIFICATION</scope>
</reference>
<feature type="transmembrane region" description="Helical" evidence="1">
    <location>
        <begin position="46"/>
        <end position="79"/>
    </location>
</feature>
<dbReference type="SUPFAM" id="SSF48726">
    <property type="entry name" value="Immunoglobulin"/>
    <property type="match status" value="1"/>
</dbReference>
<evidence type="ECO:0000256" key="2">
    <source>
        <dbReference type="SAM" id="SignalP"/>
    </source>
</evidence>
<dbReference type="AlphaFoldDB" id="A0A914S1E9"/>
<dbReference type="InterPro" id="IPR013783">
    <property type="entry name" value="Ig-like_fold"/>
</dbReference>
<evidence type="ECO:0000256" key="1">
    <source>
        <dbReference type="SAM" id="Phobius"/>
    </source>
</evidence>
<dbReference type="Proteomes" id="UP000887564">
    <property type="component" value="Unplaced"/>
</dbReference>
<protein>
    <submittedName>
        <fullName evidence="5">Ig-like domain-containing protein</fullName>
    </submittedName>
</protein>
<keyword evidence="2" id="KW-0732">Signal</keyword>
<feature type="signal peptide" evidence="2">
    <location>
        <begin position="1"/>
        <end position="16"/>
    </location>
</feature>
<evidence type="ECO:0000313" key="4">
    <source>
        <dbReference type="Proteomes" id="UP000887564"/>
    </source>
</evidence>
<keyword evidence="1" id="KW-0812">Transmembrane</keyword>
<dbReference type="InterPro" id="IPR007110">
    <property type="entry name" value="Ig-like_dom"/>
</dbReference>
<dbReference type="WBParaSite" id="PEQ_0001096901-mRNA-1">
    <property type="protein sequence ID" value="PEQ_0001096901-mRNA-1"/>
    <property type="gene ID" value="PEQ_0001096901"/>
</dbReference>
<evidence type="ECO:0000259" key="3">
    <source>
        <dbReference type="PROSITE" id="PS50835"/>
    </source>
</evidence>